<dbReference type="EMBL" id="CP097885">
    <property type="protein sequence ID" value="URN40881.1"/>
    <property type="molecule type" value="Genomic_DNA"/>
</dbReference>
<gene>
    <name evidence="1" type="primary">bet</name>
    <name evidence="1" type="ORF">M9426_06400</name>
</gene>
<sequence length="286" mass="32447">MNNELMVKYEAGGQEIQLTQSDVKNFLVTGDAEKVTDKEFKLFLELCKAQKLNPFLREAYLIKFGNDANIITSKDVFLKRARANESFRGFKAGIIVQSEKEIEKREGTFYLKGQENLVGGWASIYIKDWDVPFDHTVALTEFNKGTATWKNMPAIMIRKVALVQALREAFPDDLSQLYAAEEMGSDPSIEDTIVLENKDEFIGNCDRKKIFDLADGKAEVVKAVLSKYGYESTRNIKKDDFDGICEDITKLLSLSKTEEDEIIEDAEVVEEVEEEEDFLKGTPFEG</sequence>
<dbReference type="InterPro" id="IPR018330">
    <property type="entry name" value="RecT_fam"/>
</dbReference>
<dbReference type="Pfam" id="PF03837">
    <property type="entry name" value="RecT"/>
    <property type="match status" value="1"/>
</dbReference>
<proteinExistence type="predicted"/>
<dbReference type="InterPro" id="IPR010183">
    <property type="entry name" value="Phage_lambda_Bet"/>
</dbReference>
<name>A0ABY4TKM3_9FIRM</name>
<protein>
    <submittedName>
        <fullName evidence="1">Phage recombination protein Bet</fullName>
    </submittedName>
</protein>
<dbReference type="Proteomes" id="UP001056218">
    <property type="component" value="Chromosome"/>
</dbReference>
<evidence type="ECO:0000313" key="1">
    <source>
        <dbReference type="EMBL" id="URN40881.1"/>
    </source>
</evidence>
<evidence type="ECO:0000313" key="2">
    <source>
        <dbReference type="Proteomes" id="UP001056218"/>
    </source>
</evidence>
<dbReference type="NCBIfam" id="TIGR01913">
    <property type="entry name" value="bet_lambda"/>
    <property type="match status" value="1"/>
</dbReference>
<keyword evidence="2" id="KW-1185">Reference proteome</keyword>
<dbReference type="RefSeq" id="WP_250341693.1">
    <property type="nucleotide sequence ID" value="NZ_CP097885.1"/>
</dbReference>
<accession>A0ABY4TKM3</accession>
<organism evidence="1 2">
    <name type="scientific">Peptoniphilus genitalis</name>
    <dbReference type="NCBI Taxonomy" id="3036303"/>
    <lineage>
        <taxon>Bacteria</taxon>
        <taxon>Bacillati</taxon>
        <taxon>Bacillota</taxon>
        <taxon>Tissierellia</taxon>
        <taxon>Tissierellales</taxon>
        <taxon>Peptoniphilaceae</taxon>
        <taxon>Peptoniphilus</taxon>
    </lineage>
</organism>
<reference evidence="1 2" key="1">
    <citation type="submission" date="2022-05" db="EMBL/GenBank/DDBJ databases">
        <title>Identification of Peptoniphilus vaginalis-like Bacteria, Peptoniphilus septimus sp. nov. from Blood Cultures in a Cervical Cancer Patient receiving Chemotherapy: Case and Implications.</title>
        <authorList>
            <person name="Zhan X.-Y."/>
        </authorList>
    </citation>
    <scope>NUCLEOTIDE SEQUENCE [LARGE SCALE GENOMIC DNA]</scope>
    <source>
        <strain evidence="1 2">SAHP1</strain>
    </source>
</reference>